<dbReference type="GO" id="GO:0005516">
    <property type="term" value="F:calmodulin binding"/>
    <property type="evidence" value="ECO:0007669"/>
    <property type="project" value="UniProtKB-KW"/>
</dbReference>
<dbReference type="Proteomes" id="UP000436088">
    <property type="component" value="Unassembled WGS sequence"/>
</dbReference>
<reference evidence="11" key="1">
    <citation type="submission" date="2019-09" db="EMBL/GenBank/DDBJ databases">
        <title>Draft genome information of white flower Hibiscus syriacus.</title>
        <authorList>
            <person name="Kim Y.-M."/>
        </authorList>
    </citation>
    <scope>NUCLEOTIDE SEQUENCE [LARGE SCALE GENOMIC DNA]</scope>
    <source>
        <strain evidence="11">YM2019G1</strain>
    </source>
</reference>
<evidence type="ECO:0000313" key="11">
    <source>
        <dbReference type="EMBL" id="KAE8732842.1"/>
    </source>
</evidence>
<dbReference type="InterPro" id="IPR012337">
    <property type="entry name" value="RNaseH-like_sf"/>
</dbReference>
<dbReference type="PROSITE" id="PS51456">
    <property type="entry name" value="MYOSIN_MOTOR"/>
    <property type="match status" value="2"/>
</dbReference>
<comment type="caution">
    <text evidence="11">The sequence shown here is derived from an EMBL/GenBank/DDBJ whole genome shotgun (WGS) entry which is preliminary data.</text>
</comment>
<evidence type="ECO:0000256" key="9">
    <source>
        <dbReference type="SAM" id="Coils"/>
    </source>
</evidence>
<keyword evidence="12" id="KW-1185">Reference proteome</keyword>
<dbReference type="Gene3D" id="1.20.58.530">
    <property type="match status" value="1"/>
</dbReference>
<organism evidence="11 12">
    <name type="scientific">Hibiscus syriacus</name>
    <name type="common">Rose of Sharon</name>
    <dbReference type="NCBI Taxonomy" id="106335"/>
    <lineage>
        <taxon>Eukaryota</taxon>
        <taxon>Viridiplantae</taxon>
        <taxon>Streptophyta</taxon>
        <taxon>Embryophyta</taxon>
        <taxon>Tracheophyta</taxon>
        <taxon>Spermatophyta</taxon>
        <taxon>Magnoliopsida</taxon>
        <taxon>eudicotyledons</taxon>
        <taxon>Gunneridae</taxon>
        <taxon>Pentapetalae</taxon>
        <taxon>rosids</taxon>
        <taxon>malvids</taxon>
        <taxon>Malvales</taxon>
        <taxon>Malvaceae</taxon>
        <taxon>Malvoideae</taxon>
        <taxon>Hibiscus</taxon>
    </lineage>
</organism>
<evidence type="ECO:0000256" key="4">
    <source>
        <dbReference type="ARBA" id="ARBA00022860"/>
    </source>
</evidence>
<feature type="domain" description="Myosin motor" evidence="10">
    <location>
        <begin position="888"/>
        <end position="970"/>
    </location>
</feature>
<evidence type="ECO:0000259" key="10">
    <source>
        <dbReference type="PROSITE" id="PS51456"/>
    </source>
</evidence>
<proteinExistence type="inferred from homology"/>
<protein>
    <submittedName>
        <fullName evidence="11">Myosin-3</fullName>
    </submittedName>
</protein>
<keyword evidence="7 8" id="KW-0009">Actin-binding</keyword>
<keyword evidence="9" id="KW-0175">Coiled coil</keyword>
<dbReference type="InterPro" id="IPR000048">
    <property type="entry name" value="IQ_motif_EF-hand-BS"/>
</dbReference>
<evidence type="ECO:0000256" key="3">
    <source>
        <dbReference type="ARBA" id="ARBA00022840"/>
    </source>
</evidence>
<dbReference type="PANTHER" id="PTHR13140">
    <property type="entry name" value="MYOSIN"/>
    <property type="match status" value="1"/>
</dbReference>
<feature type="domain" description="Myosin motor" evidence="10">
    <location>
        <begin position="320"/>
        <end position="887"/>
    </location>
</feature>
<dbReference type="Gene3D" id="1.20.120.720">
    <property type="entry name" value="Myosin VI head, motor domain, U50 subdomain"/>
    <property type="match status" value="2"/>
</dbReference>
<dbReference type="SUPFAM" id="SSF53098">
    <property type="entry name" value="Ribonuclease H-like"/>
    <property type="match status" value="1"/>
</dbReference>
<keyword evidence="6" id="KW-0505">Motor protein</keyword>
<dbReference type="PANTHER" id="PTHR13140:SF780">
    <property type="entry name" value="MYOSIN-1"/>
    <property type="match status" value="1"/>
</dbReference>
<name>A0A6A3D030_HIBSY</name>
<dbReference type="GO" id="GO:0051015">
    <property type="term" value="F:actin filament binding"/>
    <property type="evidence" value="ECO:0007669"/>
    <property type="project" value="TreeGrafter"/>
</dbReference>
<evidence type="ECO:0000256" key="8">
    <source>
        <dbReference type="PROSITE-ProRule" id="PRU00782"/>
    </source>
</evidence>
<evidence type="ECO:0000256" key="5">
    <source>
        <dbReference type="ARBA" id="ARBA00023123"/>
    </source>
</evidence>
<gene>
    <name evidence="11" type="ORF">F3Y22_tig00001713pilonHSYRG00067</name>
</gene>
<dbReference type="Gene3D" id="6.20.240.20">
    <property type="match status" value="1"/>
</dbReference>
<dbReference type="InterPro" id="IPR027417">
    <property type="entry name" value="P-loop_NTPase"/>
</dbReference>
<dbReference type="EMBL" id="VEPZ02000132">
    <property type="protein sequence ID" value="KAE8732842.1"/>
    <property type="molecule type" value="Genomic_DNA"/>
</dbReference>
<evidence type="ECO:0000256" key="1">
    <source>
        <dbReference type="ARBA" id="ARBA00022737"/>
    </source>
</evidence>
<comment type="similarity">
    <text evidence="8">Belongs to the TRAFAC class myosin-kinesin ATPase superfamily. Myosin family.</text>
</comment>
<dbReference type="GO" id="GO:0000146">
    <property type="term" value="F:microfilament motor activity"/>
    <property type="evidence" value="ECO:0007669"/>
    <property type="project" value="TreeGrafter"/>
</dbReference>
<evidence type="ECO:0000313" key="12">
    <source>
        <dbReference type="Proteomes" id="UP000436088"/>
    </source>
</evidence>
<evidence type="ECO:0000256" key="7">
    <source>
        <dbReference type="ARBA" id="ARBA00023203"/>
    </source>
</evidence>
<dbReference type="GO" id="GO:0016459">
    <property type="term" value="C:myosin complex"/>
    <property type="evidence" value="ECO:0007669"/>
    <property type="project" value="UniProtKB-KW"/>
</dbReference>
<dbReference type="GO" id="GO:0016020">
    <property type="term" value="C:membrane"/>
    <property type="evidence" value="ECO:0007669"/>
    <property type="project" value="TreeGrafter"/>
</dbReference>
<dbReference type="SUPFAM" id="SSF52540">
    <property type="entry name" value="P-loop containing nucleoside triphosphate hydrolases"/>
    <property type="match status" value="2"/>
</dbReference>
<dbReference type="SMART" id="SM00015">
    <property type="entry name" value="IQ"/>
    <property type="match status" value="4"/>
</dbReference>
<keyword evidence="4" id="KW-0112">Calmodulin-binding</keyword>
<dbReference type="PROSITE" id="PS50096">
    <property type="entry name" value="IQ"/>
    <property type="match status" value="2"/>
</dbReference>
<dbReference type="GO" id="GO:0005737">
    <property type="term" value="C:cytoplasm"/>
    <property type="evidence" value="ECO:0007669"/>
    <property type="project" value="TreeGrafter"/>
</dbReference>
<dbReference type="PRINTS" id="PR00193">
    <property type="entry name" value="MYOSINHEAVY"/>
</dbReference>
<dbReference type="Pfam" id="PF00063">
    <property type="entry name" value="Myosin_head"/>
    <property type="match status" value="3"/>
</dbReference>
<accession>A0A6A3D030</accession>
<keyword evidence="1" id="KW-0677">Repeat</keyword>
<feature type="coiled-coil region" evidence="9">
    <location>
        <begin position="1089"/>
        <end position="1123"/>
    </location>
</feature>
<dbReference type="GO" id="GO:0030048">
    <property type="term" value="P:actin filament-based movement"/>
    <property type="evidence" value="ECO:0007669"/>
    <property type="project" value="UniProtKB-ARBA"/>
</dbReference>
<comment type="caution">
    <text evidence="8">Lacks conserved residue(s) required for the propagation of feature annotation.</text>
</comment>
<dbReference type="Gene3D" id="1.20.5.190">
    <property type="match status" value="2"/>
</dbReference>
<keyword evidence="3" id="KW-0067">ATP-binding</keyword>
<dbReference type="Gene3D" id="1.10.10.820">
    <property type="match status" value="1"/>
</dbReference>
<dbReference type="SMART" id="SM00242">
    <property type="entry name" value="MYSc"/>
    <property type="match status" value="1"/>
</dbReference>
<sequence length="1293" mass="146347">MHWVSWKKICKPLSGGGLGVVDLNLTNRALLGKWVWKFANEKDSIWKKFFCCKHNVSCHSLDITKALSHKDSWIWRGIVNNFSKNDFIGGLKDIKLIESLEDCLLWDGLGDGLFSVKECRKSLDSVYEDTFQWRNCVWLGLVPPRVETFLWQLSHQKLLSWSDLRPSSVIWKFIPGVVLWSIWRIRNEIIFDNGKLDKLSLFFTVRLRLARWFLAKYPLSYIKVDSLIGDPSLADSISAPKELHRSGCGWIPPPVDFFKFNVDGACSRVGRVAGIGVFSGIGIGLHSSLFQKMLVLLIPISRIESCTLFLLPLVGSYLMEKINLKDVDEYKYLKQSNCYSITGVDDAEQFRIVQEALDAVHVSKEDQESVFAMLAVVLWLGNVSFTMIDNENHVEAVEDESLINVAKLIGCDIADLSLVLSTRKMRVGNDNIVQKLTLSQYDILVLKGVPRACLGARHRQALKMAHAWGEASYKRRALGARRCASMTFDDLIIFCGASKMQILNVKRVLRVFEVMSGLQLNLKKSRLFGTNTIEEEVEEWARAIGCSIGCFPSDYLGLPLGANRNSSALWDPGDWSPPPKGFIKLNVDVATSGDWKRSGIGGILRDDAGSIIGSFHEASGLGSPTLMELKAVQKGLSFFDSFRGCIKGRLIIESDSKAIETRDALAKSIYACLFEWLVEQINKSLAVGKRLTGRSISILDIYGFESFNRNSFEQFCINYANERLQQHFNRHLFKLEQEEYIQDGIDWTKVDFDDNQDCLRLFEKKPLGLLSLLNEESTFPNGTDYTFASKLKQHLNSNPCFRGEREKAFTVSHFAGEVTYDTTGFLEKNRDLLHLDSIQLLSSSSGRLPQVFASNMLNQSEKPVVGPLHKAGGADSQKLSVATKFKQLRCCGVLEVVRISRSGFPTRMSHQKFARRYGFLLVENAAAQEPLSVSVAILHQFNILPEMYQVGYTKLFFRTGQIGVLEDTRNNTLHGILRVQSCFRGYRARCHFKELQRGITTLQSFVRGEKTRKEYAVLLRIHRAAVIIQKQIKGRNAKRTFNNISDASIVIQSAIRGCLVRRCSGDIGFKSGVPKASESDEVLVKSSFLAELQRHVLKAEAALREKEEENDILHQRLLQYESRWSEYELKMKSMEEVWQKQMRSLQSSLSIAKKSLAVDESQRSSDASVNTSDDRDYCWDAGSNVKVPVSNGLRPMSAGLSVISRLAEEFEQRSQVFGDDAKFLVEVKSGQVDASLNPDRELRRLKQMFETWKKDYAGRLRETKVVLNKLGSEEGAFDKVKKFWGRRNSTRYN</sequence>
<evidence type="ECO:0000256" key="6">
    <source>
        <dbReference type="ARBA" id="ARBA00023175"/>
    </source>
</evidence>
<dbReference type="GO" id="GO:0007015">
    <property type="term" value="P:actin filament organization"/>
    <property type="evidence" value="ECO:0007669"/>
    <property type="project" value="TreeGrafter"/>
</dbReference>
<dbReference type="Pfam" id="PF00612">
    <property type="entry name" value="IQ"/>
    <property type="match status" value="4"/>
</dbReference>
<keyword evidence="5 8" id="KW-0518">Myosin</keyword>
<evidence type="ECO:0000256" key="2">
    <source>
        <dbReference type="ARBA" id="ARBA00022741"/>
    </source>
</evidence>
<keyword evidence="2" id="KW-0547">Nucleotide-binding</keyword>
<dbReference type="FunFam" id="1.20.58.530:FF:000013">
    <property type="entry name" value="Unconventional myosin-XIX"/>
    <property type="match status" value="1"/>
</dbReference>
<dbReference type="InterPro" id="IPR001609">
    <property type="entry name" value="Myosin_head_motor_dom-like"/>
</dbReference>
<dbReference type="GO" id="GO:0005524">
    <property type="term" value="F:ATP binding"/>
    <property type="evidence" value="ECO:0007669"/>
    <property type="project" value="UniProtKB-KW"/>
</dbReference>